<reference evidence="2" key="2">
    <citation type="journal article" date="2021" name="Syst. Appl. Microbiol.">
        <title>Roseomonas hellenica sp. nov., isolated from roots of wild-growing Alkanna tinctoria.</title>
        <authorList>
            <person name="Rat A."/>
            <person name="Naranjo H.D."/>
            <person name="Lebbe L."/>
            <person name="Cnockaert M."/>
            <person name="Krigas N."/>
            <person name="Grigoriadou K."/>
            <person name="Maloupa E."/>
            <person name="Willems A."/>
        </authorList>
    </citation>
    <scope>NUCLEOTIDE SEQUENCE</scope>
    <source>
        <strain evidence="2">LMG 28251</strain>
    </source>
</reference>
<sequence length="263" mass="28516">MPADVPLRVTLLGTGASAGVPQIGPIWGACDPTDPRNRRTRSAILVEGPDGRRLLVDAGPDLRAQLLAACVGRIDALMFTHHHADHIMGVDELRVINRAIGRELEAHALPATLDALRRRFDYAFLPPTPPFFFRPALVGVPVQPGETAHLAGLAVRFLSQDHGVMETLGIRIGDFAYSTDLVRMPEATLAALHGLDTWVVACFQREPHRVHASLGQVLKWVTELRPRRVILTHMGIDLDAGWMAANLPAGVEAGLDGMTLEVG</sequence>
<evidence type="ECO:0000259" key="1">
    <source>
        <dbReference type="SMART" id="SM00849"/>
    </source>
</evidence>
<feature type="domain" description="Metallo-beta-lactamase" evidence="1">
    <location>
        <begin position="40"/>
        <end position="233"/>
    </location>
</feature>
<dbReference type="Proteomes" id="UP001196068">
    <property type="component" value="Unassembled WGS sequence"/>
</dbReference>
<dbReference type="PANTHER" id="PTHR42663">
    <property type="entry name" value="HYDROLASE C777.06C-RELATED-RELATED"/>
    <property type="match status" value="1"/>
</dbReference>
<dbReference type="InterPro" id="IPR036866">
    <property type="entry name" value="RibonucZ/Hydroxyglut_hydro"/>
</dbReference>
<evidence type="ECO:0000313" key="3">
    <source>
        <dbReference type="Proteomes" id="UP001196068"/>
    </source>
</evidence>
<reference evidence="2" key="1">
    <citation type="submission" date="2020-01" db="EMBL/GenBank/DDBJ databases">
        <authorList>
            <person name="Rat A."/>
        </authorList>
    </citation>
    <scope>NUCLEOTIDE SEQUENCE</scope>
    <source>
        <strain evidence="2">LMG 28251</strain>
    </source>
</reference>
<name>A0AAF1JUL5_9PROT</name>
<organism evidence="2 3">
    <name type="scientific">Plastoroseomonas arctica</name>
    <dbReference type="NCBI Taxonomy" id="1509237"/>
    <lineage>
        <taxon>Bacteria</taxon>
        <taxon>Pseudomonadati</taxon>
        <taxon>Pseudomonadota</taxon>
        <taxon>Alphaproteobacteria</taxon>
        <taxon>Acetobacterales</taxon>
        <taxon>Acetobacteraceae</taxon>
        <taxon>Plastoroseomonas</taxon>
    </lineage>
</organism>
<dbReference type="Gene3D" id="3.60.15.10">
    <property type="entry name" value="Ribonuclease Z/Hydroxyacylglutathione hydrolase-like"/>
    <property type="match status" value="1"/>
</dbReference>
<dbReference type="SMART" id="SM00849">
    <property type="entry name" value="Lactamase_B"/>
    <property type="match status" value="1"/>
</dbReference>
<comment type="caution">
    <text evidence="2">The sequence shown here is derived from an EMBL/GenBank/DDBJ whole genome shotgun (WGS) entry which is preliminary data.</text>
</comment>
<keyword evidence="3" id="KW-1185">Reference proteome</keyword>
<dbReference type="PANTHER" id="PTHR42663:SF6">
    <property type="entry name" value="HYDROLASE C777.06C-RELATED"/>
    <property type="match status" value="1"/>
</dbReference>
<dbReference type="InterPro" id="IPR001279">
    <property type="entry name" value="Metallo-B-lactamas"/>
</dbReference>
<dbReference type="CDD" id="cd16279">
    <property type="entry name" value="metallo-hydrolase-like_MBL-fold"/>
    <property type="match status" value="1"/>
</dbReference>
<accession>A0AAF1JUL5</accession>
<gene>
    <name evidence="2" type="ORF">GXW79_01600</name>
</gene>
<dbReference type="SUPFAM" id="SSF56281">
    <property type="entry name" value="Metallo-hydrolase/oxidoreductase"/>
    <property type="match status" value="1"/>
</dbReference>
<evidence type="ECO:0000313" key="2">
    <source>
        <dbReference type="EMBL" id="MBR0653766.1"/>
    </source>
</evidence>
<dbReference type="AlphaFoldDB" id="A0AAF1JUL5"/>
<proteinExistence type="predicted"/>
<protein>
    <submittedName>
        <fullName evidence="2">MBL fold metallo-hydrolase</fullName>
    </submittedName>
</protein>
<dbReference type="EMBL" id="JAAEDH010000001">
    <property type="protein sequence ID" value="MBR0653766.1"/>
    <property type="molecule type" value="Genomic_DNA"/>
</dbReference>
<dbReference type="Pfam" id="PF12706">
    <property type="entry name" value="Lactamase_B_2"/>
    <property type="match status" value="1"/>
</dbReference>